<dbReference type="Proteomes" id="UP000015106">
    <property type="component" value="Chromosome 7"/>
</dbReference>
<evidence type="ECO:0000313" key="2">
    <source>
        <dbReference type="Proteomes" id="UP000015106"/>
    </source>
</evidence>
<dbReference type="EnsemblPlants" id="TuG1812G0700004597.01.T02">
    <property type="protein sequence ID" value="TuG1812G0700004597.01.T02"/>
    <property type="gene ID" value="TuG1812G0700004597.01"/>
</dbReference>
<dbReference type="Gramene" id="TuG1812G0700004597.01.T02">
    <property type="protein sequence ID" value="TuG1812G0700004597.01.T02"/>
    <property type="gene ID" value="TuG1812G0700004597.01"/>
</dbReference>
<dbReference type="EnsemblPlants" id="TuG1812G0700004597.01.T01">
    <property type="protein sequence ID" value="TuG1812G0700004597.01.T01"/>
    <property type="gene ID" value="TuG1812G0700004597.01"/>
</dbReference>
<dbReference type="Gramene" id="TuG1812G0700004597.01.T01">
    <property type="protein sequence ID" value="TuG1812G0700004597.01.T01"/>
    <property type="gene ID" value="TuG1812G0700004597.01"/>
</dbReference>
<reference evidence="2" key="1">
    <citation type="journal article" date="2013" name="Nature">
        <title>Draft genome of the wheat A-genome progenitor Triticum urartu.</title>
        <authorList>
            <person name="Ling H.Q."/>
            <person name="Zhao S."/>
            <person name="Liu D."/>
            <person name="Wang J."/>
            <person name="Sun H."/>
            <person name="Zhang C."/>
            <person name="Fan H."/>
            <person name="Li D."/>
            <person name="Dong L."/>
            <person name="Tao Y."/>
            <person name="Gao C."/>
            <person name="Wu H."/>
            <person name="Li Y."/>
            <person name="Cui Y."/>
            <person name="Guo X."/>
            <person name="Zheng S."/>
            <person name="Wang B."/>
            <person name="Yu K."/>
            <person name="Liang Q."/>
            <person name="Yang W."/>
            <person name="Lou X."/>
            <person name="Chen J."/>
            <person name="Feng M."/>
            <person name="Jian J."/>
            <person name="Zhang X."/>
            <person name="Luo G."/>
            <person name="Jiang Y."/>
            <person name="Liu J."/>
            <person name="Wang Z."/>
            <person name="Sha Y."/>
            <person name="Zhang B."/>
            <person name="Wu H."/>
            <person name="Tang D."/>
            <person name="Shen Q."/>
            <person name="Xue P."/>
            <person name="Zou S."/>
            <person name="Wang X."/>
            <person name="Liu X."/>
            <person name="Wang F."/>
            <person name="Yang Y."/>
            <person name="An X."/>
            <person name="Dong Z."/>
            <person name="Zhang K."/>
            <person name="Zhang X."/>
            <person name="Luo M.C."/>
            <person name="Dvorak J."/>
            <person name="Tong Y."/>
            <person name="Wang J."/>
            <person name="Yang H."/>
            <person name="Li Z."/>
            <person name="Wang D."/>
            <person name="Zhang A."/>
            <person name="Wang J."/>
        </authorList>
    </citation>
    <scope>NUCLEOTIDE SEQUENCE</scope>
    <source>
        <strain evidence="2">cv. G1812</strain>
    </source>
</reference>
<name>A0A8R7V9S8_TRIUA</name>
<proteinExistence type="predicted"/>
<organism evidence="1 2">
    <name type="scientific">Triticum urartu</name>
    <name type="common">Red wild einkorn</name>
    <name type="synonym">Crithodium urartu</name>
    <dbReference type="NCBI Taxonomy" id="4572"/>
    <lineage>
        <taxon>Eukaryota</taxon>
        <taxon>Viridiplantae</taxon>
        <taxon>Streptophyta</taxon>
        <taxon>Embryophyta</taxon>
        <taxon>Tracheophyta</taxon>
        <taxon>Spermatophyta</taxon>
        <taxon>Magnoliopsida</taxon>
        <taxon>Liliopsida</taxon>
        <taxon>Poales</taxon>
        <taxon>Poaceae</taxon>
        <taxon>BOP clade</taxon>
        <taxon>Pooideae</taxon>
        <taxon>Triticodae</taxon>
        <taxon>Triticeae</taxon>
        <taxon>Triticinae</taxon>
        <taxon>Triticum</taxon>
    </lineage>
</organism>
<dbReference type="AlphaFoldDB" id="A0A8R7V9S8"/>
<evidence type="ECO:0000313" key="1">
    <source>
        <dbReference type="EnsemblPlants" id="TuG1812G0700004597.01.T02"/>
    </source>
</evidence>
<reference evidence="1" key="2">
    <citation type="submission" date="2018-03" db="EMBL/GenBank/DDBJ databases">
        <title>The Triticum urartu genome reveals the dynamic nature of wheat genome evolution.</title>
        <authorList>
            <person name="Ling H."/>
            <person name="Ma B."/>
            <person name="Shi X."/>
            <person name="Liu H."/>
            <person name="Dong L."/>
            <person name="Sun H."/>
            <person name="Cao Y."/>
            <person name="Gao Q."/>
            <person name="Zheng S."/>
            <person name="Li Y."/>
            <person name="Yu Y."/>
            <person name="Du H."/>
            <person name="Qi M."/>
            <person name="Li Y."/>
            <person name="Yu H."/>
            <person name="Cui Y."/>
            <person name="Wang N."/>
            <person name="Chen C."/>
            <person name="Wu H."/>
            <person name="Zhao Y."/>
            <person name="Zhang J."/>
            <person name="Li Y."/>
            <person name="Zhou W."/>
            <person name="Zhang B."/>
            <person name="Hu W."/>
            <person name="Eijk M."/>
            <person name="Tang J."/>
            <person name="Witsenboer H."/>
            <person name="Zhao S."/>
            <person name="Li Z."/>
            <person name="Zhang A."/>
            <person name="Wang D."/>
            <person name="Liang C."/>
        </authorList>
    </citation>
    <scope>NUCLEOTIDE SEQUENCE [LARGE SCALE GENOMIC DNA]</scope>
    <source>
        <strain evidence="1">cv. G1812</strain>
    </source>
</reference>
<protein>
    <submittedName>
        <fullName evidence="1">Uncharacterized protein</fullName>
    </submittedName>
</protein>
<sequence length="177" mass="20885">MDPTLLKISGSELIEVFQEFGIFTRKTYECIRRMLDENEHGWYGEQERRRWRKILPKEWVVSLQIKNGTELLLIADIQEMVLERGDYINSKKMRQMFAGGQCDYALDTCQLIWAIHETVEGYCIMYAFDMDLEILHVFDPKRTCAGIRILERLHHDTCEILLDGLVRSVDAYFVGRE</sequence>
<keyword evidence="2" id="KW-1185">Reference proteome</keyword>
<reference evidence="1" key="3">
    <citation type="submission" date="2022-06" db="UniProtKB">
        <authorList>
            <consortium name="EnsemblPlants"/>
        </authorList>
    </citation>
    <scope>IDENTIFICATION</scope>
</reference>
<accession>A0A8R7V9S8</accession>